<dbReference type="PANTHER" id="PTHR11066">
    <property type="entry name" value="ACYL-COA THIOESTERASE"/>
    <property type="match status" value="1"/>
</dbReference>
<dbReference type="OrthoDB" id="9781019at2"/>
<dbReference type="Gene3D" id="2.40.160.210">
    <property type="entry name" value="Acyl-CoA thioesterase, double hotdog domain"/>
    <property type="match status" value="1"/>
</dbReference>
<dbReference type="FunFam" id="2.40.160.210:FF:000001">
    <property type="entry name" value="Acyl-CoA thioesterase II"/>
    <property type="match status" value="1"/>
</dbReference>
<dbReference type="STRING" id="1272.GCA_900014985_01306"/>
<dbReference type="AlphaFoldDB" id="A0A4Y4D5N5"/>
<gene>
    <name evidence="10" type="ORF">KVA01_14440</name>
</gene>
<evidence type="ECO:0000256" key="7">
    <source>
        <dbReference type="ARBA" id="ARBA00079653"/>
    </source>
</evidence>
<dbReference type="CDD" id="cd03444">
    <property type="entry name" value="Thioesterase_II_repeat1"/>
    <property type="match status" value="1"/>
</dbReference>
<evidence type="ECO:0000256" key="1">
    <source>
        <dbReference type="ARBA" id="ARBA00006538"/>
    </source>
</evidence>
<dbReference type="GO" id="GO:0047617">
    <property type="term" value="F:fatty acyl-CoA hydrolase activity"/>
    <property type="evidence" value="ECO:0007669"/>
    <property type="project" value="UniProtKB-EC"/>
</dbReference>
<dbReference type="SUPFAM" id="SSF54637">
    <property type="entry name" value="Thioesterase/thiol ester dehydrase-isomerase"/>
    <property type="match status" value="2"/>
</dbReference>
<dbReference type="GO" id="GO:0006637">
    <property type="term" value="P:acyl-CoA metabolic process"/>
    <property type="evidence" value="ECO:0007669"/>
    <property type="project" value="InterPro"/>
</dbReference>
<keyword evidence="11" id="KW-1185">Reference proteome</keyword>
<dbReference type="Proteomes" id="UP000315730">
    <property type="component" value="Unassembled WGS sequence"/>
</dbReference>
<dbReference type="Pfam" id="PF02551">
    <property type="entry name" value="Acyl_CoA_thio"/>
    <property type="match status" value="1"/>
</dbReference>
<evidence type="ECO:0000256" key="4">
    <source>
        <dbReference type="ARBA" id="ARBA00023098"/>
    </source>
</evidence>
<organism evidence="10 11">
    <name type="scientific">Kocuria varians</name>
    <name type="common">Micrococcus varians</name>
    <dbReference type="NCBI Taxonomy" id="1272"/>
    <lineage>
        <taxon>Bacteria</taxon>
        <taxon>Bacillati</taxon>
        <taxon>Actinomycetota</taxon>
        <taxon>Actinomycetes</taxon>
        <taxon>Micrococcales</taxon>
        <taxon>Micrococcaceae</taxon>
        <taxon>Kocuria</taxon>
    </lineage>
</organism>
<keyword evidence="3" id="KW-0378">Hydrolase</keyword>
<evidence type="ECO:0000256" key="6">
    <source>
        <dbReference type="ARBA" id="ARBA00071120"/>
    </source>
</evidence>
<comment type="catalytic activity">
    <reaction evidence="5">
        <text>a fatty acyl-CoA + H2O = a fatty acid + CoA + H(+)</text>
        <dbReference type="Rhea" id="RHEA:16781"/>
        <dbReference type="ChEBI" id="CHEBI:15377"/>
        <dbReference type="ChEBI" id="CHEBI:15378"/>
        <dbReference type="ChEBI" id="CHEBI:28868"/>
        <dbReference type="ChEBI" id="CHEBI:57287"/>
        <dbReference type="ChEBI" id="CHEBI:77636"/>
        <dbReference type="EC" id="3.1.2.20"/>
    </reaction>
    <physiologicalReaction direction="left-to-right" evidence="5">
        <dbReference type="Rhea" id="RHEA:16782"/>
    </physiologicalReaction>
</comment>
<evidence type="ECO:0000259" key="9">
    <source>
        <dbReference type="Pfam" id="PF13622"/>
    </source>
</evidence>
<dbReference type="InterPro" id="IPR003703">
    <property type="entry name" value="Acyl_CoA_thio"/>
</dbReference>
<protein>
    <recommendedName>
        <fullName evidence="6">Acyl-CoA thioesterase 2</fullName>
    </recommendedName>
    <alternativeName>
        <fullName evidence="7">Thioesterase II</fullName>
    </alternativeName>
</protein>
<proteinExistence type="inferred from homology"/>
<evidence type="ECO:0000256" key="3">
    <source>
        <dbReference type="ARBA" id="ARBA00022801"/>
    </source>
</evidence>
<comment type="caution">
    <text evidence="10">The sequence shown here is derived from an EMBL/GenBank/DDBJ whole genome shotgun (WGS) entry which is preliminary data.</text>
</comment>
<name>A0A4Y4D5N5_KOCVA</name>
<dbReference type="RefSeq" id="WP_068468988.1">
    <property type="nucleotide sequence ID" value="NZ_BJNW01000011.1"/>
</dbReference>
<evidence type="ECO:0000256" key="2">
    <source>
        <dbReference type="ARBA" id="ARBA00011881"/>
    </source>
</evidence>
<dbReference type="EMBL" id="BJNW01000011">
    <property type="protein sequence ID" value="GEC99289.1"/>
    <property type="molecule type" value="Genomic_DNA"/>
</dbReference>
<dbReference type="InterPro" id="IPR029069">
    <property type="entry name" value="HotDog_dom_sf"/>
</dbReference>
<evidence type="ECO:0000313" key="10">
    <source>
        <dbReference type="EMBL" id="GEC99289.1"/>
    </source>
</evidence>
<sequence>MTVDPTQEPVAALIEMLDLADGGGARTTEDIFVGHTITTPRARVYGGQVLAQAAMAAMRTVDPERAIHSLHAYFLRGGDINLPITFGVERVRDGRSFSARRIHAYQEGKTILSVIASFQDAAEGLEHQDEMPAGVPDPESLPTLRETLGALDIPEARAQAFERPFDMRYITQPLFLPWQGSTDSYNAVWVKALAPLPDDPAIHRAALAYVSDYTMMEPILRRHGRSWGERGMNVASLDHAMWWHRFARADEWILYTQTSPSASSARGLSIGKMFTRDGAMIATTVQEGMMRLPEFH</sequence>
<evidence type="ECO:0000256" key="5">
    <source>
        <dbReference type="ARBA" id="ARBA00050943"/>
    </source>
</evidence>
<dbReference type="Pfam" id="PF13622">
    <property type="entry name" value="4HBT_3"/>
    <property type="match status" value="1"/>
</dbReference>
<dbReference type="GO" id="GO:0009062">
    <property type="term" value="P:fatty acid catabolic process"/>
    <property type="evidence" value="ECO:0007669"/>
    <property type="project" value="TreeGrafter"/>
</dbReference>
<evidence type="ECO:0000259" key="8">
    <source>
        <dbReference type="Pfam" id="PF02551"/>
    </source>
</evidence>
<dbReference type="InterPro" id="IPR042171">
    <property type="entry name" value="Acyl-CoA_hotdog"/>
</dbReference>
<feature type="domain" description="Acyl-CoA thioesterase 2 C-terminal" evidence="8">
    <location>
        <begin position="172"/>
        <end position="289"/>
    </location>
</feature>
<accession>A0A4Y4D5N5</accession>
<evidence type="ECO:0000313" key="11">
    <source>
        <dbReference type="Proteomes" id="UP000315730"/>
    </source>
</evidence>
<keyword evidence="4" id="KW-0443">Lipid metabolism</keyword>
<dbReference type="PANTHER" id="PTHR11066:SF34">
    <property type="entry name" value="ACYL-COENZYME A THIOESTERASE 8"/>
    <property type="match status" value="1"/>
</dbReference>
<dbReference type="InterPro" id="IPR049449">
    <property type="entry name" value="TesB_ACOT8-like_N"/>
</dbReference>
<dbReference type="InterPro" id="IPR025652">
    <property type="entry name" value="TesB_C"/>
</dbReference>
<comment type="subunit">
    <text evidence="2">Homotetramer.</text>
</comment>
<dbReference type="CDD" id="cd03445">
    <property type="entry name" value="Thioesterase_II_repeat2"/>
    <property type="match status" value="1"/>
</dbReference>
<reference evidence="10 11" key="1">
    <citation type="submission" date="2019-06" db="EMBL/GenBank/DDBJ databases">
        <title>Whole genome shotgun sequence of Kocuria varians NBRC 15358.</title>
        <authorList>
            <person name="Hosoyama A."/>
            <person name="Uohara A."/>
            <person name="Ohji S."/>
            <person name="Ichikawa N."/>
        </authorList>
    </citation>
    <scope>NUCLEOTIDE SEQUENCE [LARGE SCALE GENOMIC DNA]</scope>
    <source>
        <strain evidence="10 11">NBRC 15358</strain>
    </source>
</reference>
<feature type="domain" description="Acyl-CoA thioesterase-like N-terminal HotDog" evidence="9">
    <location>
        <begin position="42"/>
        <end position="119"/>
    </location>
</feature>
<comment type="similarity">
    <text evidence="1">Belongs to the C/M/P thioester hydrolase family.</text>
</comment>